<organism evidence="7 8">
    <name type="scientific">Microbulbifer yueqingensis</name>
    <dbReference type="NCBI Taxonomy" id="658219"/>
    <lineage>
        <taxon>Bacteria</taxon>
        <taxon>Pseudomonadati</taxon>
        <taxon>Pseudomonadota</taxon>
        <taxon>Gammaproteobacteria</taxon>
        <taxon>Cellvibrionales</taxon>
        <taxon>Microbulbiferaceae</taxon>
        <taxon>Microbulbifer</taxon>
    </lineage>
</organism>
<keyword evidence="2 5" id="KW-0812">Transmembrane</keyword>
<dbReference type="RefSeq" id="WP_091507962.1">
    <property type="nucleotide sequence ID" value="NZ_FNFH01000001.1"/>
</dbReference>
<accession>A0A1G8VM84</accession>
<keyword evidence="7" id="KW-0436">Ligase</keyword>
<dbReference type="GO" id="GO:0016020">
    <property type="term" value="C:membrane"/>
    <property type="evidence" value="ECO:0007669"/>
    <property type="project" value="UniProtKB-SubCell"/>
</dbReference>
<evidence type="ECO:0000256" key="2">
    <source>
        <dbReference type="ARBA" id="ARBA00022692"/>
    </source>
</evidence>
<feature type="transmembrane region" description="Helical" evidence="5">
    <location>
        <begin position="440"/>
        <end position="459"/>
    </location>
</feature>
<dbReference type="InterPro" id="IPR007016">
    <property type="entry name" value="O-antigen_ligase-rel_domated"/>
</dbReference>
<feature type="transmembrane region" description="Helical" evidence="5">
    <location>
        <begin position="206"/>
        <end position="225"/>
    </location>
</feature>
<reference evidence="8" key="1">
    <citation type="submission" date="2016-10" db="EMBL/GenBank/DDBJ databases">
        <authorList>
            <person name="Varghese N."/>
            <person name="Submissions S."/>
        </authorList>
    </citation>
    <scope>NUCLEOTIDE SEQUENCE [LARGE SCALE GENOMIC DNA]</scope>
    <source>
        <strain evidence="8">CGMCC 1.10658</strain>
    </source>
</reference>
<gene>
    <name evidence="7" type="ORF">SAMN05216212_0633</name>
</gene>
<feature type="transmembrane region" description="Helical" evidence="5">
    <location>
        <begin position="67"/>
        <end position="87"/>
    </location>
</feature>
<feature type="domain" description="O-antigen ligase-related" evidence="6">
    <location>
        <begin position="251"/>
        <end position="393"/>
    </location>
</feature>
<keyword evidence="8" id="KW-1185">Reference proteome</keyword>
<evidence type="ECO:0000256" key="3">
    <source>
        <dbReference type="ARBA" id="ARBA00022989"/>
    </source>
</evidence>
<dbReference type="Pfam" id="PF04932">
    <property type="entry name" value="Wzy_C"/>
    <property type="match status" value="1"/>
</dbReference>
<keyword evidence="4 5" id="KW-0472">Membrane</keyword>
<feature type="transmembrane region" description="Helical" evidence="5">
    <location>
        <begin position="14"/>
        <end position="30"/>
    </location>
</feature>
<dbReference type="STRING" id="658219.SAMN05216212_0633"/>
<feature type="transmembrane region" description="Helical" evidence="5">
    <location>
        <begin position="154"/>
        <end position="175"/>
    </location>
</feature>
<sequence length="489" mass="53320">MPELSPGIARLERGLFYALLALLFWLPIPLGSHRPWAWALMEVWVFVMLAGWLVVNTHSPRMARLRPYLPLLLIFGVFQLWVAFQLLPLPMGLLEALSPAKAGHWLATDPGAASATLSLDPNQTHIGLLKGLAYCGILFLVLALVDSPARLKTLALTIVLAGTFQAFYGVLMALSGSDKSWVLGMPNSYGKAAVGGFVYKNHFGNFLVLCLSLGTGLLIAGLGKWRHTSVREFLRSFLATMLSGKAVVRLCLAMMVIGLVMSHSRMANTAFFASLSVTGVLGLLLIRKKSRSLTVLLASMLVIDLFIVGSWFGVDKLRDRIENSSFAQETRDEVNQYGTALVEQYPFTGTGGGSFYSSFPSVKGPGINTFYDLAHNDYLQFAIEFGLPATLLLGVVVLWSLVLALQALRRRRQPLMQGMAFAAVMAIVAELVMLLTDFHLQAPATAVYFMLCLGLAWMARYMKVEDGERVPGVPRPAAAPTGGVSNFTT</sequence>
<dbReference type="OrthoDB" id="9783389at2"/>
<dbReference type="EMBL" id="FNFH01000001">
    <property type="protein sequence ID" value="SDJ67057.1"/>
    <property type="molecule type" value="Genomic_DNA"/>
</dbReference>
<feature type="transmembrane region" description="Helical" evidence="5">
    <location>
        <begin position="415"/>
        <end position="434"/>
    </location>
</feature>
<feature type="transmembrane region" description="Helical" evidence="5">
    <location>
        <begin position="266"/>
        <end position="286"/>
    </location>
</feature>
<dbReference type="PANTHER" id="PTHR37422:SF13">
    <property type="entry name" value="LIPOPOLYSACCHARIDE BIOSYNTHESIS PROTEIN PA4999-RELATED"/>
    <property type="match status" value="1"/>
</dbReference>
<feature type="transmembrane region" description="Helical" evidence="5">
    <location>
        <begin position="385"/>
        <end position="408"/>
    </location>
</feature>
<dbReference type="GO" id="GO:0016874">
    <property type="term" value="F:ligase activity"/>
    <property type="evidence" value="ECO:0007669"/>
    <property type="project" value="UniProtKB-KW"/>
</dbReference>
<name>A0A1G8VM84_9GAMM</name>
<keyword evidence="3 5" id="KW-1133">Transmembrane helix</keyword>
<dbReference type="PANTHER" id="PTHR37422">
    <property type="entry name" value="TEICHURONIC ACID BIOSYNTHESIS PROTEIN TUAE"/>
    <property type="match status" value="1"/>
</dbReference>
<proteinExistence type="predicted"/>
<evidence type="ECO:0000313" key="8">
    <source>
        <dbReference type="Proteomes" id="UP000199305"/>
    </source>
</evidence>
<feature type="transmembrane region" description="Helical" evidence="5">
    <location>
        <begin position="126"/>
        <end position="145"/>
    </location>
</feature>
<feature type="transmembrane region" description="Helical" evidence="5">
    <location>
        <begin position="237"/>
        <end position="260"/>
    </location>
</feature>
<evidence type="ECO:0000313" key="7">
    <source>
        <dbReference type="EMBL" id="SDJ67057.1"/>
    </source>
</evidence>
<dbReference type="InterPro" id="IPR051533">
    <property type="entry name" value="WaaL-like"/>
</dbReference>
<evidence type="ECO:0000256" key="5">
    <source>
        <dbReference type="SAM" id="Phobius"/>
    </source>
</evidence>
<feature type="transmembrane region" description="Helical" evidence="5">
    <location>
        <begin position="293"/>
        <end position="314"/>
    </location>
</feature>
<dbReference type="AlphaFoldDB" id="A0A1G8VM84"/>
<feature type="transmembrane region" description="Helical" evidence="5">
    <location>
        <begin position="36"/>
        <end position="55"/>
    </location>
</feature>
<evidence type="ECO:0000256" key="4">
    <source>
        <dbReference type="ARBA" id="ARBA00023136"/>
    </source>
</evidence>
<evidence type="ECO:0000259" key="6">
    <source>
        <dbReference type="Pfam" id="PF04932"/>
    </source>
</evidence>
<evidence type="ECO:0000256" key="1">
    <source>
        <dbReference type="ARBA" id="ARBA00004141"/>
    </source>
</evidence>
<dbReference type="Proteomes" id="UP000199305">
    <property type="component" value="Unassembled WGS sequence"/>
</dbReference>
<protein>
    <submittedName>
        <fullName evidence="7">O-Antigen ligase</fullName>
    </submittedName>
</protein>
<comment type="subcellular location">
    <subcellularLocation>
        <location evidence="1">Membrane</location>
        <topology evidence="1">Multi-pass membrane protein</topology>
    </subcellularLocation>
</comment>